<accession>A0A9Q3DPX2</accession>
<dbReference type="Proteomes" id="UP000765509">
    <property type="component" value="Unassembled WGS sequence"/>
</dbReference>
<dbReference type="EMBL" id="AVOT02020260">
    <property type="protein sequence ID" value="MBW0508321.1"/>
    <property type="molecule type" value="Genomic_DNA"/>
</dbReference>
<organism evidence="1 2">
    <name type="scientific">Austropuccinia psidii MF-1</name>
    <dbReference type="NCBI Taxonomy" id="1389203"/>
    <lineage>
        <taxon>Eukaryota</taxon>
        <taxon>Fungi</taxon>
        <taxon>Dikarya</taxon>
        <taxon>Basidiomycota</taxon>
        <taxon>Pucciniomycotina</taxon>
        <taxon>Pucciniomycetes</taxon>
        <taxon>Pucciniales</taxon>
        <taxon>Sphaerophragmiaceae</taxon>
        <taxon>Austropuccinia</taxon>
    </lineage>
</organism>
<evidence type="ECO:0008006" key="3">
    <source>
        <dbReference type="Google" id="ProtNLM"/>
    </source>
</evidence>
<sequence>MFLIKYDNQIVDTFHQQGNLFASRLPMTSNSVDSLPTFNLDWHLVLGHPSDSYIRFFLKERKIKGKFTLSADFPVCQQLKLKTVLTLRLCHVLMHLSPEFTWIPCRSTLQLARVINMCWSLLMTTVVSTEYI</sequence>
<dbReference type="AlphaFoldDB" id="A0A9Q3DPX2"/>
<name>A0A9Q3DPX2_9BASI</name>
<evidence type="ECO:0000313" key="1">
    <source>
        <dbReference type="EMBL" id="MBW0508321.1"/>
    </source>
</evidence>
<dbReference type="OrthoDB" id="7614480at2759"/>
<reference evidence="1" key="1">
    <citation type="submission" date="2021-03" db="EMBL/GenBank/DDBJ databases">
        <title>Draft genome sequence of rust myrtle Austropuccinia psidii MF-1, a brazilian biotype.</title>
        <authorList>
            <person name="Quecine M.C."/>
            <person name="Pachon D.M.R."/>
            <person name="Bonatelli M.L."/>
            <person name="Correr F.H."/>
            <person name="Franceschini L.M."/>
            <person name="Leite T.F."/>
            <person name="Margarido G.R.A."/>
            <person name="Almeida C.A."/>
            <person name="Ferrarezi J.A."/>
            <person name="Labate C.A."/>
        </authorList>
    </citation>
    <scope>NUCLEOTIDE SEQUENCE</scope>
    <source>
        <strain evidence="1">MF-1</strain>
    </source>
</reference>
<gene>
    <name evidence="1" type="ORF">O181_048036</name>
</gene>
<comment type="caution">
    <text evidence="1">The sequence shown here is derived from an EMBL/GenBank/DDBJ whole genome shotgun (WGS) entry which is preliminary data.</text>
</comment>
<proteinExistence type="predicted"/>
<protein>
    <recommendedName>
        <fullName evidence="3">GAG-pre-integrase domain-containing protein</fullName>
    </recommendedName>
</protein>
<keyword evidence="2" id="KW-1185">Reference proteome</keyword>
<evidence type="ECO:0000313" key="2">
    <source>
        <dbReference type="Proteomes" id="UP000765509"/>
    </source>
</evidence>